<proteinExistence type="predicted"/>
<protein>
    <submittedName>
        <fullName evidence="1">Aminoglycoside phosphotransferase family protein</fullName>
    </submittedName>
</protein>
<gene>
    <name evidence="1" type="ORF">H9786_07305</name>
</gene>
<reference evidence="1" key="1">
    <citation type="journal article" date="2021" name="PeerJ">
        <title>Extensive microbial diversity within the chicken gut microbiome revealed by metagenomics and culture.</title>
        <authorList>
            <person name="Gilroy R."/>
            <person name="Ravi A."/>
            <person name="Getino M."/>
            <person name="Pursley I."/>
            <person name="Horton D.L."/>
            <person name="Alikhan N.F."/>
            <person name="Baker D."/>
            <person name="Gharbi K."/>
            <person name="Hall N."/>
            <person name="Watson M."/>
            <person name="Adriaenssens E.M."/>
            <person name="Foster-Nyarko E."/>
            <person name="Jarju S."/>
            <person name="Secka A."/>
            <person name="Antonio M."/>
            <person name="Oren A."/>
            <person name="Chaudhuri R.R."/>
            <person name="La Ragione R."/>
            <person name="Hildebrand F."/>
            <person name="Pallen M.J."/>
        </authorList>
    </citation>
    <scope>NUCLEOTIDE SEQUENCE</scope>
    <source>
        <strain evidence="1">ChiHjej13B12-24818</strain>
    </source>
</reference>
<name>A0A9D2RNM3_9MICO</name>
<accession>A0A9D2RNM3</accession>
<dbReference type="Proteomes" id="UP000823823">
    <property type="component" value="Unassembled WGS sequence"/>
</dbReference>
<sequence length="332" mass="35329">MPDAGRGLEQIAGHPLPQRLAEAEEPAVVVWRDEVLPGLVEGLLSEWSLAAQAPFTPGGSTAWVAPVTGAGGTELVLKVAWAHDESRDEAAGMAVWQGWGAARLLHAELRGQSSLLLMERVSPGTPLSQSLSRTARDEVIAALLKRLWSAPIPPSTALRPLTRMCEWWADEAAHRLAAAAGVTGHEEPVLPAGLVEHGLGLFRQLPRGWDGEPALLATDLHPDNVLLSCPDRDGALTAAGGVGKVGAVGGSWVLIDPKPYLGDPHYDVLQHMFNDVGRLTADPSAFAERMARLTGLDPRRVRRWLLARCVQEAGVIEGASVAALRLAADGIR</sequence>
<dbReference type="GO" id="GO:0016773">
    <property type="term" value="F:phosphotransferase activity, alcohol group as acceptor"/>
    <property type="evidence" value="ECO:0007669"/>
    <property type="project" value="InterPro"/>
</dbReference>
<reference evidence="1" key="2">
    <citation type="submission" date="2021-04" db="EMBL/GenBank/DDBJ databases">
        <authorList>
            <person name="Gilroy R."/>
        </authorList>
    </citation>
    <scope>NUCLEOTIDE SEQUENCE</scope>
    <source>
        <strain evidence="1">ChiHjej13B12-24818</strain>
    </source>
</reference>
<dbReference type="AlphaFoldDB" id="A0A9D2RNM3"/>
<evidence type="ECO:0000313" key="2">
    <source>
        <dbReference type="Proteomes" id="UP000823823"/>
    </source>
</evidence>
<dbReference type="SUPFAM" id="SSF56112">
    <property type="entry name" value="Protein kinase-like (PK-like)"/>
    <property type="match status" value="1"/>
</dbReference>
<dbReference type="InterPro" id="IPR011009">
    <property type="entry name" value="Kinase-like_dom_sf"/>
</dbReference>
<organism evidence="1 2">
    <name type="scientific">Candidatus Brachybacterium merdavium</name>
    <dbReference type="NCBI Taxonomy" id="2838513"/>
    <lineage>
        <taxon>Bacteria</taxon>
        <taxon>Bacillati</taxon>
        <taxon>Actinomycetota</taxon>
        <taxon>Actinomycetes</taxon>
        <taxon>Micrococcales</taxon>
        <taxon>Dermabacteraceae</taxon>
        <taxon>Brachybacterium</taxon>
    </lineage>
</organism>
<dbReference type="GO" id="GO:0019748">
    <property type="term" value="P:secondary metabolic process"/>
    <property type="evidence" value="ECO:0007669"/>
    <property type="project" value="InterPro"/>
</dbReference>
<dbReference type="InterPro" id="IPR006748">
    <property type="entry name" value="NH2Glyco/OHUrea_AB-resist_kin"/>
</dbReference>
<dbReference type="EMBL" id="DWZH01000053">
    <property type="protein sequence ID" value="HJB10325.1"/>
    <property type="molecule type" value="Genomic_DNA"/>
</dbReference>
<dbReference type="Pfam" id="PF04655">
    <property type="entry name" value="APH_6_hur"/>
    <property type="match status" value="1"/>
</dbReference>
<comment type="caution">
    <text evidence="1">The sequence shown here is derived from an EMBL/GenBank/DDBJ whole genome shotgun (WGS) entry which is preliminary data.</text>
</comment>
<evidence type="ECO:0000313" key="1">
    <source>
        <dbReference type="EMBL" id="HJB10325.1"/>
    </source>
</evidence>